<evidence type="ECO:0000256" key="3">
    <source>
        <dbReference type="ARBA" id="ARBA00022746"/>
    </source>
</evidence>
<sequence length="495" mass="56073">MSKIAVIGTGFSSLSCAAYLAKDGHEVIVFEKNSTPGGRCRQFEEQGFTFDMGPSWYWMPEVFEQFYNDFGKTTSDFYQLDRLSPSYSIHFGDEQAVPVSDKLDELKQLFESLEAGAAAQLDKFLADAAIKYDSGMNRFVHKPSLSVFEFAKWEIAKGFMKLDLLKAFSKHVRSYFKHPRIIQILEFPVLFLGATPQNIPALYSLMNYADLVGGTWYPQKGMFEIIKAMVSICEQQGVTIHYNATVEKVITETGSGKAKGIIVNGVAHAFDSIVGGADYHHVDQQLLDNSFRNYTEKYWDSREMAPSCLIYYIGVGKKLEHIIHHNLFFDADFGKHAAEIYTDRKWPENPLFYICAPSVTDKTVAPEGCENLFLLIPIAPGIQDSEHERERLFQQVMNRFERLTNQSVLEHIVYKRSYALNDFIRDYNAYKGNAYGLANTLKQTAFLKPKIRNKKLNNVFYTGQLTTPGPGVPPAIISGKVVAEYINKLTTENTL</sequence>
<dbReference type="GO" id="GO:0016491">
    <property type="term" value="F:oxidoreductase activity"/>
    <property type="evidence" value="ECO:0007669"/>
    <property type="project" value="UniProtKB-KW"/>
</dbReference>
<evidence type="ECO:0000259" key="6">
    <source>
        <dbReference type="Pfam" id="PF01593"/>
    </source>
</evidence>
<feature type="domain" description="Amine oxidase" evidence="6">
    <location>
        <begin position="14"/>
        <end position="486"/>
    </location>
</feature>
<dbReference type="PANTHER" id="PTHR43734">
    <property type="entry name" value="PHYTOENE DESATURASE"/>
    <property type="match status" value="1"/>
</dbReference>
<keyword evidence="8" id="KW-1185">Reference proteome</keyword>
<evidence type="ECO:0000256" key="1">
    <source>
        <dbReference type="ARBA" id="ARBA00004829"/>
    </source>
</evidence>
<keyword evidence="3 5" id="KW-0125">Carotenoid biosynthesis</keyword>
<dbReference type="PANTHER" id="PTHR43734:SF1">
    <property type="entry name" value="PHYTOENE DESATURASE"/>
    <property type="match status" value="1"/>
</dbReference>
<dbReference type="Gene3D" id="3.50.50.60">
    <property type="entry name" value="FAD/NAD(P)-binding domain"/>
    <property type="match status" value="2"/>
</dbReference>
<organism evidence="7 8">
    <name type="scientific">Taishania pollutisoli</name>
    <dbReference type="NCBI Taxonomy" id="2766479"/>
    <lineage>
        <taxon>Bacteria</taxon>
        <taxon>Pseudomonadati</taxon>
        <taxon>Bacteroidota</taxon>
        <taxon>Flavobacteriia</taxon>
        <taxon>Flavobacteriales</taxon>
        <taxon>Crocinitomicaceae</taxon>
        <taxon>Taishania</taxon>
    </lineage>
</organism>
<evidence type="ECO:0000256" key="2">
    <source>
        <dbReference type="ARBA" id="ARBA00006046"/>
    </source>
</evidence>
<name>A0A8J6P904_9FLAO</name>
<accession>A0A8J6P904</accession>
<dbReference type="InterPro" id="IPR002937">
    <property type="entry name" value="Amino_oxidase"/>
</dbReference>
<dbReference type="PROSITE" id="PS51257">
    <property type="entry name" value="PROKAR_LIPOPROTEIN"/>
    <property type="match status" value="1"/>
</dbReference>
<evidence type="ECO:0000313" key="8">
    <source>
        <dbReference type="Proteomes" id="UP000652681"/>
    </source>
</evidence>
<comment type="similarity">
    <text evidence="2 5">Belongs to the carotenoid/retinoid oxidoreductase family.</text>
</comment>
<evidence type="ECO:0000256" key="5">
    <source>
        <dbReference type="RuleBase" id="RU362075"/>
    </source>
</evidence>
<dbReference type="InterPro" id="IPR014105">
    <property type="entry name" value="Carotenoid/retinoid_OxRdtase"/>
</dbReference>
<dbReference type="EMBL" id="JACVEL010000004">
    <property type="protein sequence ID" value="MBC9812361.1"/>
    <property type="molecule type" value="Genomic_DNA"/>
</dbReference>
<comment type="caution">
    <text evidence="7">The sequence shown here is derived from an EMBL/GenBank/DDBJ whole genome shotgun (WGS) entry which is preliminary data.</text>
</comment>
<dbReference type="RefSeq" id="WP_216713947.1">
    <property type="nucleotide sequence ID" value="NZ_JACVEL010000004.1"/>
</dbReference>
<reference evidence="7" key="1">
    <citation type="submission" date="2020-09" db="EMBL/GenBank/DDBJ databases">
        <title>Taishania pollutisoli gen. nov., sp. nov., Isolated from Tetrabromobisphenol A-Contaminated Soil.</title>
        <authorList>
            <person name="Chen Q."/>
        </authorList>
    </citation>
    <scope>NUCLEOTIDE SEQUENCE</scope>
    <source>
        <strain evidence="7">CZZ-1</strain>
    </source>
</reference>
<dbReference type="Pfam" id="PF01593">
    <property type="entry name" value="Amino_oxidase"/>
    <property type="match status" value="1"/>
</dbReference>
<evidence type="ECO:0000256" key="4">
    <source>
        <dbReference type="ARBA" id="ARBA00023002"/>
    </source>
</evidence>
<keyword evidence="4 5" id="KW-0560">Oxidoreductase</keyword>
<dbReference type="GO" id="GO:0016117">
    <property type="term" value="P:carotenoid biosynthetic process"/>
    <property type="evidence" value="ECO:0007669"/>
    <property type="project" value="UniProtKB-KW"/>
</dbReference>
<dbReference type="PRINTS" id="PR00419">
    <property type="entry name" value="ADXRDTASE"/>
</dbReference>
<evidence type="ECO:0000313" key="7">
    <source>
        <dbReference type="EMBL" id="MBC9812361.1"/>
    </source>
</evidence>
<proteinExistence type="inferred from homology"/>
<comment type="pathway">
    <text evidence="1 5">Carotenoid biosynthesis.</text>
</comment>
<gene>
    <name evidence="7" type="primary">crtI</name>
    <name evidence="7" type="ORF">H9Y05_07720</name>
</gene>
<dbReference type="NCBIfam" id="TIGR02734">
    <property type="entry name" value="crtI_fam"/>
    <property type="match status" value="1"/>
</dbReference>
<dbReference type="InterPro" id="IPR036188">
    <property type="entry name" value="FAD/NAD-bd_sf"/>
</dbReference>
<dbReference type="SUPFAM" id="SSF51905">
    <property type="entry name" value="FAD/NAD(P)-binding domain"/>
    <property type="match status" value="1"/>
</dbReference>
<protein>
    <submittedName>
        <fullName evidence="7">Phytoene desaturase</fullName>
    </submittedName>
</protein>
<dbReference type="Proteomes" id="UP000652681">
    <property type="component" value="Unassembled WGS sequence"/>
</dbReference>
<dbReference type="AlphaFoldDB" id="A0A8J6P904"/>